<evidence type="ECO:0000313" key="2">
    <source>
        <dbReference type="Proteomes" id="UP001348805"/>
    </source>
</evidence>
<reference evidence="1 2" key="1">
    <citation type="submission" date="2023-11" db="EMBL/GenBank/DDBJ databases">
        <authorList>
            <person name="Cook R."/>
            <person name="Crisci M."/>
            <person name="Pye H."/>
            <person name="Adriaenssens E."/>
            <person name="Santini J."/>
        </authorList>
    </citation>
    <scope>NUCLEOTIDE SEQUENCE [LARGE SCALE GENOMIC DNA]</scope>
    <source>
        <strain evidence="1">Lak_Megaphage_RVC_AP3_GC26</strain>
    </source>
</reference>
<keyword evidence="2" id="KW-1185">Reference proteome</keyword>
<protein>
    <submittedName>
        <fullName evidence="1">Uncharacterized protein</fullName>
    </submittedName>
</protein>
<dbReference type="EMBL" id="OR769219">
    <property type="protein sequence ID" value="WQJ51589.1"/>
    <property type="molecule type" value="Genomic_DNA"/>
</dbReference>
<name>A0ABZ0Z0I2_9CAUD</name>
<organism evidence="1 2">
    <name type="scientific">phage Lak_Megaphage_RVC_AP3_GC26</name>
    <dbReference type="NCBI Taxonomy" id="3109225"/>
    <lineage>
        <taxon>Viruses</taxon>
        <taxon>Duplodnaviria</taxon>
        <taxon>Heunggongvirae</taxon>
        <taxon>Uroviricota</taxon>
        <taxon>Caudoviricetes</taxon>
        <taxon>Caudoviricetes code 15 clade</taxon>
    </lineage>
</organism>
<accession>A0ABZ0Z0I2</accession>
<evidence type="ECO:0000313" key="1">
    <source>
        <dbReference type="EMBL" id="WQJ51589.1"/>
    </source>
</evidence>
<sequence>MENNNYTQRFCKNCIYYNPNENWNECKSGLFGHTYANDHGCWCWKLKDIEK</sequence>
<proteinExistence type="predicted"/>
<dbReference type="Proteomes" id="UP001348805">
    <property type="component" value="Segment"/>
</dbReference>